<feature type="region of interest" description="Disordered" evidence="1">
    <location>
        <begin position="1"/>
        <end position="44"/>
    </location>
</feature>
<evidence type="ECO:0000256" key="1">
    <source>
        <dbReference type="SAM" id="MobiDB-lite"/>
    </source>
</evidence>
<keyword evidence="3" id="KW-1185">Reference proteome</keyword>
<dbReference type="GeneID" id="85447995"/>
<dbReference type="EMBL" id="JAHLJV010000034">
    <property type="protein sequence ID" value="KAK1590055.1"/>
    <property type="molecule type" value="Genomic_DNA"/>
</dbReference>
<evidence type="ECO:0000313" key="2">
    <source>
        <dbReference type="EMBL" id="KAK1590055.1"/>
    </source>
</evidence>
<proteinExistence type="predicted"/>
<sequence length="66" mass="7756">MLGLYHNSDIWRPPERPSVPQKQKQKQKHKRKTQDYELLGPTSQDCKRKREVGLRLAKIKSIANTT</sequence>
<dbReference type="RefSeq" id="XP_060413567.1">
    <property type="nucleotide sequence ID" value="XM_060563755.1"/>
</dbReference>
<dbReference type="AlphaFoldDB" id="A0AAD8V2P7"/>
<organism evidence="2 3">
    <name type="scientific">Colletotrichum navitas</name>
    <dbReference type="NCBI Taxonomy" id="681940"/>
    <lineage>
        <taxon>Eukaryota</taxon>
        <taxon>Fungi</taxon>
        <taxon>Dikarya</taxon>
        <taxon>Ascomycota</taxon>
        <taxon>Pezizomycotina</taxon>
        <taxon>Sordariomycetes</taxon>
        <taxon>Hypocreomycetidae</taxon>
        <taxon>Glomerellales</taxon>
        <taxon>Glomerellaceae</taxon>
        <taxon>Colletotrichum</taxon>
        <taxon>Colletotrichum graminicola species complex</taxon>
    </lineage>
</organism>
<gene>
    <name evidence="2" type="ORF">LY79DRAFT_670215</name>
</gene>
<feature type="compositionally biased region" description="Basic residues" evidence="1">
    <location>
        <begin position="23"/>
        <end position="32"/>
    </location>
</feature>
<accession>A0AAD8V2P7</accession>
<evidence type="ECO:0000313" key="3">
    <source>
        <dbReference type="Proteomes" id="UP001230504"/>
    </source>
</evidence>
<name>A0AAD8V2P7_9PEZI</name>
<reference evidence="2" key="1">
    <citation type="submission" date="2021-06" db="EMBL/GenBank/DDBJ databases">
        <title>Comparative genomics, transcriptomics and evolutionary studies reveal genomic signatures of adaptation to plant cell wall in hemibiotrophic fungi.</title>
        <authorList>
            <consortium name="DOE Joint Genome Institute"/>
            <person name="Baroncelli R."/>
            <person name="Diaz J.F."/>
            <person name="Benocci T."/>
            <person name="Peng M."/>
            <person name="Battaglia E."/>
            <person name="Haridas S."/>
            <person name="Andreopoulos W."/>
            <person name="Labutti K."/>
            <person name="Pangilinan J."/>
            <person name="Floch G.L."/>
            <person name="Makela M.R."/>
            <person name="Henrissat B."/>
            <person name="Grigoriev I.V."/>
            <person name="Crouch J.A."/>
            <person name="De Vries R.P."/>
            <person name="Sukno S.A."/>
            <person name="Thon M.R."/>
        </authorList>
    </citation>
    <scope>NUCLEOTIDE SEQUENCE</scope>
    <source>
        <strain evidence="2">CBS 125086</strain>
    </source>
</reference>
<protein>
    <submittedName>
        <fullName evidence="2">Uncharacterized protein</fullName>
    </submittedName>
</protein>
<comment type="caution">
    <text evidence="2">The sequence shown here is derived from an EMBL/GenBank/DDBJ whole genome shotgun (WGS) entry which is preliminary data.</text>
</comment>
<dbReference type="Proteomes" id="UP001230504">
    <property type="component" value="Unassembled WGS sequence"/>
</dbReference>